<dbReference type="PANTHER" id="PTHR33337:SF8">
    <property type="entry name" value="CENP-V_GFA DOMAIN-CONTAINING PROTEIN"/>
    <property type="match status" value="1"/>
</dbReference>
<gene>
    <name evidence="6" type="ORF">AMS68_006974</name>
</gene>
<sequence>MFASNFIVDDKYLKHLRGEDKLTRWAQSKTIASGNTMENSFCSVCGTLMYRRSTGYPGMSIMRIGTIDDFNLHESKLKPRVEQLCQDRVSWFKGGEGVEQHDGHYYKGGDKSKV</sequence>
<dbReference type="GO" id="GO:0046872">
    <property type="term" value="F:metal ion binding"/>
    <property type="evidence" value="ECO:0007669"/>
    <property type="project" value="UniProtKB-KW"/>
</dbReference>
<dbReference type="OrthoDB" id="428768at2759"/>
<keyword evidence="2" id="KW-0479">Metal-binding</keyword>
<reference evidence="6 7" key="1">
    <citation type="journal article" date="2016" name="Sci. Rep.">
        <title>Peltaster fructicola genome reveals evolution from an invasive phytopathogen to an ectophytic parasite.</title>
        <authorList>
            <person name="Xu C."/>
            <person name="Chen H."/>
            <person name="Gleason M.L."/>
            <person name="Xu J.R."/>
            <person name="Liu H."/>
            <person name="Zhang R."/>
            <person name="Sun G."/>
        </authorList>
    </citation>
    <scope>NUCLEOTIDE SEQUENCE [LARGE SCALE GENOMIC DNA]</scope>
    <source>
        <strain evidence="6 7">LNHT1506</strain>
    </source>
</reference>
<dbReference type="SUPFAM" id="SSF51316">
    <property type="entry name" value="Mss4-like"/>
    <property type="match status" value="1"/>
</dbReference>
<keyword evidence="3" id="KW-0862">Zinc</keyword>
<dbReference type="Proteomes" id="UP000503462">
    <property type="component" value="Chromosome 5"/>
</dbReference>
<dbReference type="GO" id="GO:0016846">
    <property type="term" value="F:carbon-sulfur lyase activity"/>
    <property type="evidence" value="ECO:0007669"/>
    <property type="project" value="InterPro"/>
</dbReference>
<dbReference type="InterPro" id="IPR006913">
    <property type="entry name" value="CENP-V/GFA"/>
</dbReference>
<keyword evidence="4" id="KW-0456">Lyase</keyword>
<evidence type="ECO:0000256" key="1">
    <source>
        <dbReference type="ARBA" id="ARBA00005495"/>
    </source>
</evidence>
<organism evidence="6 7">
    <name type="scientific">Peltaster fructicola</name>
    <dbReference type="NCBI Taxonomy" id="286661"/>
    <lineage>
        <taxon>Eukaryota</taxon>
        <taxon>Fungi</taxon>
        <taxon>Dikarya</taxon>
        <taxon>Ascomycota</taxon>
        <taxon>Pezizomycotina</taxon>
        <taxon>Dothideomycetes</taxon>
        <taxon>Dothideomycetes incertae sedis</taxon>
        <taxon>Peltaster</taxon>
    </lineage>
</organism>
<keyword evidence="7" id="KW-1185">Reference proteome</keyword>
<name>A0A6H0Y381_9PEZI</name>
<comment type="similarity">
    <text evidence="1">Belongs to the Gfa family.</text>
</comment>
<evidence type="ECO:0000259" key="5">
    <source>
        <dbReference type="Pfam" id="PF04828"/>
    </source>
</evidence>
<dbReference type="Gene3D" id="3.90.1590.10">
    <property type="entry name" value="glutathione-dependent formaldehyde- activating enzyme (gfa)"/>
    <property type="match status" value="1"/>
</dbReference>
<dbReference type="Pfam" id="PF04828">
    <property type="entry name" value="GFA"/>
    <property type="match status" value="1"/>
</dbReference>
<evidence type="ECO:0000256" key="3">
    <source>
        <dbReference type="ARBA" id="ARBA00022833"/>
    </source>
</evidence>
<protein>
    <recommendedName>
        <fullName evidence="5">CENP-V/GFA domain-containing protein</fullName>
    </recommendedName>
</protein>
<evidence type="ECO:0000256" key="2">
    <source>
        <dbReference type="ARBA" id="ARBA00022723"/>
    </source>
</evidence>
<dbReference type="EMBL" id="CP051143">
    <property type="protein sequence ID" value="QIX01457.1"/>
    <property type="molecule type" value="Genomic_DNA"/>
</dbReference>
<feature type="domain" description="CENP-V/GFA" evidence="5">
    <location>
        <begin position="2"/>
        <end position="86"/>
    </location>
</feature>
<accession>A0A6H0Y381</accession>
<dbReference type="AlphaFoldDB" id="A0A6H0Y381"/>
<evidence type="ECO:0000313" key="7">
    <source>
        <dbReference type="Proteomes" id="UP000503462"/>
    </source>
</evidence>
<dbReference type="InterPro" id="IPR011057">
    <property type="entry name" value="Mss4-like_sf"/>
</dbReference>
<evidence type="ECO:0000256" key="4">
    <source>
        <dbReference type="ARBA" id="ARBA00023239"/>
    </source>
</evidence>
<proteinExistence type="inferred from homology"/>
<dbReference type="PANTHER" id="PTHR33337">
    <property type="entry name" value="GFA DOMAIN-CONTAINING PROTEIN"/>
    <property type="match status" value="1"/>
</dbReference>
<evidence type="ECO:0000313" key="6">
    <source>
        <dbReference type="EMBL" id="QIX01457.1"/>
    </source>
</evidence>